<dbReference type="AlphaFoldDB" id="A0A3A8QI81"/>
<dbReference type="Pfam" id="PF01744">
    <property type="entry name" value="GLTT"/>
    <property type="match status" value="1"/>
</dbReference>
<dbReference type="InterPro" id="IPR008164">
    <property type="entry name" value="XGLTT_rpt"/>
</dbReference>
<dbReference type="Proteomes" id="UP000267003">
    <property type="component" value="Unassembled WGS sequence"/>
</dbReference>
<keyword evidence="2" id="KW-1185">Reference proteome</keyword>
<evidence type="ECO:0000313" key="1">
    <source>
        <dbReference type="EMBL" id="RKH64592.1"/>
    </source>
</evidence>
<reference evidence="2" key="1">
    <citation type="submission" date="2018-09" db="EMBL/GenBank/DDBJ databases">
        <authorList>
            <person name="Livingstone P.G."/>
            <person name="Whitworth D.E."/>
        </authorList>
    </citation>
    <scope>NUCLEOTIDE SEQUENCE [LARGE SCALE GENOMIC DNA]</scope>
    <source>
        <strain evidence="2">AB050A</strain>
    </source>
</reference>
<dbReference type="EMBL" id="RAWK01000103">
    <property type="protein sequence ID" value="RKH64592.1"/>
    <property type="molecule type" value="Genomic_DNA"/>
</dbReference>
<dbReference type="OrthoDB" id="5522160at2"/>
<accession>A0A3A8QI81</accession>
<comment type="caution">
    <text evidence="1">The sequence shown here is derived from an EMBL/GenBank/DDBJ whole genome shotgun (WGS) entry which is preliminary data.</text>
</comment>
<organism evidence="1 2">
    <name type="scientific">Corallococcus aberystwythensis</name>
    <dbReference type="NCBI Taxonomy" id="2316722"/>
    <lineage>
        <taxon>Bacteria</taxon>
        <taxon>Pseudomonadati</taxon>
        <taxon>Myxococcota</taxon>
        <taxon>Myxococcia</taxon>
        <taxon>Myxococcales</taxon>
        <taxon>Cystobacterineae</taxon>
        <taxon>Myxococcaceae</taxon>
        <taxon>Corallococcus</taxon>
    </lineage>
</organism>
<proteinExistence type="predicted"/>
<protein>
    <submittedName>
        <fullName evidence="1">Uncharacterized protein</fullName>
    </submittedName>
</protein>
<evidence type="ECO:0000313" key="2">
    <source>
        <dbReference type="Proteomes" id="UP000267003"/>
    </source>
</evidence>
<sequence>MTGALLALVGCGGAMPEDALEADLAAVDQAQQVNNGLSTNGLSTNGLSTNGLSTNGLSTNGLSTNGFNDWFSQNGDTAPTLMAYIVKCAVPEGQTRTFQSTATGTKYTWQGSLGLAPGWASGKPATVTEQQAVSACLAAHANKFGLHIELSVLGRTAEGAAIPYSAEELSQFSAKEACFFGNLFTTDGLFAARDRDFSAAESSTRACGLTLKADTCAPITNLGSCAQFCIKGDPSQPYYTQCTYNGKTYPALTTRVKPTELYRCGDGVCQFTERAGSGTTADSCRADCGA</sequence>
<dbReference type="RefSeq" id="WP_120556678.1">
    <property type="nucleotide sequence ID" value="NZ_RAWK01000103.1"/>
</dbReference>
<name>A0A3A8QI81_9BACT</name>
<gene>
    <name evidence="1" type="ORF">D7W81_18250</name>
</gene>